<evidence type="ECO:0000259" key="3">
    <source>
        <dbReference type="PROSITE" id="PS51464"/>
    </source>
</evidence>
<dbReference type="GO" id="GO:0009254">
    <property type="term" value="P:peptidoglycan turnover"/>
    <property type="evidence" value="ECO:0007669"/>
    <property type="project" value="TreeGrafter"/>
</dbReference>
<dbReference type="Gene3D" id="1.10.8.1080">
    <property type="match status" value="1"/>
</dbReference>
<dbReference type="AlphaFoldDB" id="A0A1G8YWH6"/>
<dbReference type="RefSeq" id="WP_093157597.1">
    <property type="nucleotide sequence ID" value="NZ_FNEK01000030.1"/>
</dbReference>
<dbReference type="OrthoDB" id="9813395at2"/>
<dbReference type="InterPro" id="IPR040190">
    <property type="entry name" value="MURQ/GCKR"/>
</dbReference>
<dbReference type="STRING" id="571298.SAMN04488026_103038"/>
<evidence type="ECO:0000256" key="2">
    <source>
        <dbReference type="ARBA" id="ARBA00023277"/>
    </source>
</evidence>
<dbReference type="PANTHER" id="PTHR10088:SF4">
    <property type="entry name" value="GLUCOKINASE REGULATORY PROTEIN"/>
    <property type="match status" value="1"/>
</dbReference>
<dbReference type="CDD" id="cd05007">
    <property type="entry name" value="SIS_Etherase"/>
    <property type="match status" value="1"/>
</dbReference>
<dbReference type="PANTHER" id="PTHR10088">
    <property type="entry name" value="GLUCOKINASE REGULATORY PROTEIN"/>
    <property type="match status" value="1"/>
</dbReference>
<evidence type="ECO:0000256" key="1">
    <source>
        <dbReference type="ARBA" id="ARBA00023239"/>
    </source>
</evidence>
<dbReference type="SUPFAM" id="SSF53697">
    <property type="entry name" value="SIS domain"/>
    <property type="match status" value="1"/>
</dbReference>
<dbReference type="InterPro" id="IPR005488">
    <property type="entry name" value="Etherase_MurQ"/>
</dbReference>
<dbReference type="InterPro" id="IPR001347">
    <property type="entry name" value="SIS_dom"/>
</dbReference>
<proteinExistence type="predicted"/>
<evidence type="ECO:0000313" key="5">
    <source>
        <dbReference type="Proteomes" id="UP000199382"/>
    </source>
</evidence>
<dbReference type="GO" id="GO:0016835">
    <property type="term" value="F:carbon-oxygen lyase activity"/>
    <property type="evidence" value="ECO:0007669"/>
    <property type="project" value="InterPro"/>
</dbReference>
<dbReference type="InterPro" id="IPR046348">
    <property type="entry name" value="SIS_dom_sf"/>
</dbReference>
<protein>
    <submittedName>
        <fullName evidence="4">N-acetylmuramic acid 6-phosphate etherase</fullName>
    </submittedName>
</protein>
<gene>
    <name evidence="4" type="ORF">SAMN04488026_103038</name>
</gene>
<dbReference type="PROSITE" id="PS51464">
    <property type="entry name" value="SIS"/>
    <property type="match status" value="1"/>
</dbReference>
<keyword evidence="2" id="KW-0119">Carbohydrate metabolism</keyword>
<dbReference type="EMBL" id="FNEK01000030">
    <property type="protein sequence ID" value="SDK07178.1"/>
    <property type="molecule type" value="Genomic_DNA"/>
</dbReference>
<dbReference type="Gene3D" id="3.40.50.10490">
    <property type="entry name" value="Glucose-6-phosphate isomerase like protein, domain 1"/>
    <property type="match status" value="1"/>
</dbReference>
<feature type="domain" description="SIS" evidence="3">
    <location>
        <begin position="53"/>
        <end position="214"/>
    </location>
</feature>
<sequence length="299" mass="30563">MPLPATEHLHPDAPGLDTRPLRDVANLLLDGQLAALQAVRPALDAIAQAARLMAETLRNDGRLAYVAAGSSGLMALADAAELGGTFGIPADRIRLSMAGGVPVNATMPGYTEDDSAAARAAAAETRPDDLVIALSASGSTPYPLAYVAAAREKGARVVAIANNPDTPLLQAADIAICLETPPEVISGSTRLGAGTAQKTALNIASTLMGIELGHVHDGMMVNLLADNEKLRGRAAGIVSRITGVPQEAALACLERSGGAVKPAVLLAAGHSETEAAQALAATRGRIRDALSDLQTRKTN</sequence>
<evidence type="ECO:0000313" key="4">
    <source>
        <dbReference type="EMBL" id="SDK07178.1"/>
    </source>
</evidence>
<dbReference type="Pfam" id="PF13580">
    <property type="entry name" value="SIS_2"/>
    <property type="match status" value="1"/>
</dbReference>
<dbReference type="NCBIfam" id="NF003915">
    <property type="entry name" value="PRK05441.1"/>
    <property type="match status" value="1"/>
</dbReference>
<accession>A0A1G8YWH6</accession>
<reference evidence="4 5" key="1">
    <citation type="submission" date="2016-10" db="EMBL/GenBank/DDBJ databases">
        <authorList>
            <person name="de Groot N.N."/>
        </authorList>
    </citation>
    <scope>NUCLEOTIDE SEQUENCE [LARGE SCALE GENOMIC DNA]</scope>
    <source>
        <strain evidence="4 5">DSM 25294</strain>
    </source>
</reference>
<dbReference type="GO" id="GO:0046348">
    <property type="term" value="P:amino sugar catabolic process"/>
    <property type="evidence" value="ECO:0007669"/>
    <property type="project" value="InterPro"/>
</dbReference>
<dbReference type="Proteomes" id="UP000199382">
    <property type="component" value="Unassembled WGS sequence"/>
</dbReference>
<keyword evidence="1" id="KW-0456">Lyase</keyword>
<keyword evidence="5" id="KW-1185">Reference proteome</keyword>
<dbReference type="GO" id="GO:0016803">
    <property type="term" value="F:ether hydrolase activity"/>
    <property type="evidence" value="ECO:0007669"/>
    <property type="project" value="TreeGrafter"/>
</dbReference>
<organism evidence="4 5">
    <name type="scientific">Aliiruegeria lutimaris</name>
    <dbReference type="NCBI Taxonomy" id="571298"/>
    <lineage>
        <taxon>Bacteria</taxon>
        <taxon>Pseudomonadati</taxon>
        <taxon>Pseudomonadota</taxon>
        <taxon>Alphaproteobacteria</taxon>
        <taxon>Rhodobacterales</taxon>
        <taxon>Roseobacteraceae</taxon>
        <taxon>Aliiruegeria</taxon>
    </lineage>
</organism>
<dbReference type="GO" id="GO:0097367">
    <property type="term" value="F:carbohydrate derivative binding"/>
    <property type="evidence" value="ECO:0007669"/>
    <property type="project" value="InterPro"/>
</dbReference>
<name>A0A1G8YWH6_9RHOB</name>